<evidence type="ECO:0000313" key="1">
    <source>
        <dbReference type="EMBL" id="EER25349.1"/>
    </source>
</evidence>
<dbReference type="AlphaFoldDB" id="C5PE38"/>
<gene>
    <name evidence="1" type="ORF">CPC735_019560</name>
</gene>
<protein>
    <submittedName>
        <fullName evidence="1">Uncharacterized protein</fullName>
    </submittedName>
</protein>
<dbReference type="Proteomes" id="UP000009084">
    <property type="component" value="Unassembled WGS sequence"/>
</dbReference>
<dbReference type="HOGENOM" id="CLU_799270_0_0_1"/>
<reference evidence="1 2" key="1">
    <citation type="journal article" date="2009" name="Genome Res.">
        <title>Comparative genomic analyses of the human fungal pathogens Coccidioides and their relatives.</title>
        <authorList>
            <person name="Sharpton T.J."/>
            <person name="Stajich J.E."/>
            <person name="Rounsley S.D."/>
            <person name="Gardner M.J."/>
            <person name="Wortman J.R."/>
            <person name="Jordar V.S."/>
            <person name="Maiti R."/>
            <person name="Kodira C.D."/>
            <person name="Neafsey D.E."/>
            <person name="Zeng Q."/>
            <person name="Hung C.-Y."/>
            <person name="McMahan C."/>
            <person name="Muszewska A."/>
            <person name="Grynberg M."/>
            <person name="Mandel M.A."/>
            <person name="Kellner E.M."/>
            <person name="Barker B.M."/>
            <person name="Galgiani J.N."/>
            <person name="Orbach M.J."/>
            <person name="Kirkland T.N."/>
            <person name="Cole G.T."/>
            <person name="Henn M.R."/>
            <person name="Birren B.W."/>
            <person name="Taylor J.W."/>
        </authorList>
    </citation>
    <scope>NUCLEOTIDE SEQUENCE [LARGE SCALE GENOMIC DNA]</scope>
    <source>
        <strain evidence="2">C735</strain>
    </source>
</reference>
<organism evidence="1 2">
    <name type="scientific">Coccidioides posadasii (strain C735)</name>
    <name type="common">Valley fever fungus</name>
    <dbReference type="NCBI Taxonomy" id="222929"/>
    <lineage>
        <taxon>Eukaryota</taxon>
        <taxon>Fungi</taxon>
        <taxon>Dikarya</taxon>
        <taxon>Ascomycota</taxon>
        <taxon>Pezizomycotina</taxon>
        <taxon>Eurotiomycetes</taxon>
        <taxon>Eurotiomycetidae</taxon>
        <taxon>Onygenales</taxon>
        <taxon>Onygenaceae</taxon>
        <taxon>Coccidioides</taxon>
    </lineage>
</organism>
<dbReference type="InterPro" id="IPR021842">
    <property type="entry name" value="DUF3435"/>
</dbReference>
<dbReference type="PANTHER" id="PTHR37535">
    <property type="entry name" value="FLUG DOMAIN PROTEIN"/>
    <property type="match status" value="1"/>
</dbReference>
<dbReference type="Pfam" id="PF11917">
    <property type="entry name" value="DUF3435"/>
    <property type="match status" value="2"/>
</dbReference>
<comment type="caution">
    <text evidence="1">The sequence shown here is derived from an EMBL/GenBank/DDBJ whole genome shotgun (WGS) entry which is preliminary data.</text>
</comment>
<evidence type="ECO:0000313" key="2">
    <source>
        <dbReference type="Proteomes" id="UP000009084"/>
    </source>
</evidence>
<dbReference type="PANTHER" id="PTHR37535:SF2">
    <property type="entry name" value="FINGER DOMAIN PROTEIN, PUTATIVE (AFU_ORTHOLOGUE AFUA_6G09300)-RELATED"/>
    <property type="match status" value="1"/>
</dbReference>
<name>C5PE38_COCP7</name>
<dbReference type="OrthoDB" id="4206656at2759"/>
<dbReference type="EMBL" id="ACFW01000043">
    <property type="protein sequence ID" value="EER25349.1"/>
    <property type="molecule type" value="Genomic_DNA"/>
</dbReference>
<accession>C5PE38</accession>
<dbReference type="VEuPathDB" id="FungiDB:CPC735_019560"/>
<sequence>MLSTFTVNCEKALLHLQYKDLKLLVQQNPHGGPPILNVNFKPKCIKKKLGMKKLSMADIQRLHPKNGCQELPLPLKPEVRDYYLFCKVDVVDGQVHLQQHTPMTAGALDSQLKTMSEIHGWLNLFYSHQFQYSSGKILDESGFVSEAQQNVIMNHATSSTFIKYYHTQHHNGMQEIICGLDLDVELAKTMRWMSCSMDKQHPCYLGDVEREAVEQDWELQAAIRSQDHFTALSKENQKLLPKLKWWQQKVKRAQQRACYQIRHTMRREWSEKQAVIDIKQQLSGSAVDKTAQQVLQKKYNMPPAQISLLEKLLTWPKSDSLEDEWRQHNEAMEAVRQYCDFLKGGPL</sequence>
<proteinExistence type="predicted"/>